<protein>
    <recommendedName>
        <fullName evidence="8">RRM domain-containing protein</fullName>
    </recommendedName>
</protein>
<dbReference type="PANTHER" id="PTHR48028">
    <property type="entry name" value="GLYCINE-RICH RNA-BINDING PROTEIN RZ1A"/>
    <property type="match status" value="1"/>
</dbReference>
<dbReference type="InterPro" id="IPR035979">
    <property type="entry name" value="RBD_domain_sf"/>
</dbReference>
<comment type="subcellular location">
    <subcellularLocation>
        <location evidence="1">Nucleus</location>
    </subcellularLocation>
</comment>
<evidence type="ECO:0000256" key="2">
    <source>
        <dbReference type="ARBA" id="ARBA00022664"/>
    </source>
</evidence>
<evidence type="ECO:0000256" key="1">
    <source>
        <dbReference type="ARBA" id="ARBA00004123"/>
    </source>
</evidence>
<dbReference type="InterPro" id="IPR000504">
    <property type="entry name" value="RRM_dom"/>
</dbReference>
<evidence type="ECO:0000313" key="9">
    <source>
        <dbReference type="EMBL" id="MED6208616.1"/>
    </source>
</evidence>
<keyword evidence="3 6" id="KW-0694">RNA-binding</keyword>
<dbReference type="PANTHER" id="PTHR48028:SF4">
    <property type="entry name" value="SC35-LIKE SPLICING FACTOR"/>
    <property type="match status" value="1"/>
</dbReference>
<comment type="caution">
    <text evidence="9">The sequence shown here is derived from an EMBL/GenBank/DDBJ whole genome shotgun (WGS) entry which is preliminary data.</text>
</comment>
<keyword evidence="2" id="KW-0507">mRNA processing</keyword>
<evidence type="ECO:0000256" key="4">
    <source>
        <dbReference type="ARBA" id="ARBA00023187"/>
    </source>
</evidence>
<dbReference type="Proteomes" id="UP001341840">
    <property type="component" value="Unassembled WGS sequence"/>
</dbReference>
<dbReference type="CDD" id="cd00590">
    <property type="entry name" value="RRM_SF"/>
    <property type="match status" value="1"/>
</dbReference>
<gene>
    <name evidence="9" type="ORF">PIB30_047003</name>
</gene>
<evidence type="ECO:0000256" key="6">
    <source>
        <dbReference type="PROSITE-ProRule" id="PRU00176"/>
    </source>
</evidence>
<sequence length="490" mass="55865">MRGRVGVCGRVWRRVAHSEDAGFASRRSKGESVGKGAFGVLEDGYMGNTRTWSDIVQGRAKTIADDAGWVQIQKKRYNGKRVLGQQEPNRGRLTSEWQKLERRPRFVFVDNLSTNITNGRLYNIFGRFENVVDIFISRKMRKGTKGPFAFVRFDSNGGLVRAIEKLRSAIIEGRRIIVNEAKFKRGQNDELGDRKQERQDKMHDTMPIHVEETRKMTKVKRTVEVQTSTKMQELLDMSILAEIVEPIKLGLLVKLLDSIMENMGKVECRDLGANKCIPSFESKEMRHKELDDELLLEQFIDLRPYCGYKWSHSRRVWIELMGVPIHTWSEDTISRIAMAIGGKLIMKHELTEETVCLGVARILIETCQWEPIREWIDVKCEDTEFEVYAKEFGCEVLSFQVHPDASKNESSVEVFDCQDSIDGDTGNSLVVEETPLENDDEETNVGNIPNNEGKEGPTLQMEGIGILDETKGGDWAQNGVETNEEARLDQ</sequence>
<proteinExistence type="predicted"/>
<evidence type="ECO:0000256" key="3">
    <source>
        <dbReference type="ARBA" id="ARBA00022884"/>
    </source>
</evidence>
<dbReference type="InterPro" id="IPR012677">
    <property type="entry name" value="Nucleotide-bd_a/b_plait_sf"/>
</dbReference>
<dbReference type="SUPFAM" id="SSF54928">
    <property type="entry name" value="RNA-binding domain, RBD"/>
    <property type="match status" value="1"/>
</dbReference>
<evidence type="ECO:0000256" key="7">
    <source>
        <dbReference type="SAM" id="MobiDB-lite"/>
    </source>
</evidence>
<organism evidence="9 10">
    <name type="scientific">Stylosanthes scabra</name>
    <dbReference type="NCBI Taxonomy" id="79078"/>
    <lineage>
        <taxon>Eukaryota</taxon>
        <taxon>Viridiplantae</taxon>
        <taxon>Streptophyta</taxon>
        <taxon>Embryophyta</taxon>
        <taxon>Tracheophyta</taxon>
        <taxon>Spermatophyta</taxon>
        <taxon>Magnoliopsida</taxon>
        <taxon>eudicotyledons</taxon>
        <taxon>Gunneridae</taxon>
        <taxon>Pentapetalae</taxon>
        <taxon>rosids</taxon>
        <taxon>fabids</taxon>
        <taxon>Fabales</taxon>
        <taxon>Fabaceae</taxon>
        <taxon>Papilionoideae</taxon>
        <taxon>50 kb inversion clade</taxon>
        <taxon>dalbergioids sensu lato</taxon>
        <taxon>Dalbergieae</taxon>
        <taxon>Pterocarpus clade</taxon>
        <taxon>Stylosanthes</taxon>
    </lineage>
</organism>
<keyword evidence="5" id="KW-0539">Nucleus</keyword>
<dbReference type="EMBL" id="JASCZI010241953">
    <property type="protein sequence ID" value="MED6208616.1"/>
    <property type="molecule type" value="Genomic_DNA"/>
</dbReference>
<name>A0ABU6YGS3_9FABA</name>
<feature type="domain" description="RRM" evidence="8">
    <location>
        <begin position="105"/>
        <end position="183"/>
    </location>
</feature>
<evidence type="ECO:0000256" key="5">
    <source>
        <dbReference type="ARBA" id="ARBA00023242"/>
    </source>
</evidence>
<keyword evidence="10" id="KW-1185">Reference proteome</keyword>
<reference evidence="9 10" key="1">
    <citation type="journal article" date="2023" name="Plants (Basel)">
        <title>Bridging the Gap: Combining Genomics and Transcriptomics Approaches to Understand Stylosanthes scabra, an Orphan Legume from the Brazilian Caatinga.</title>
        <authorList>
            <person name="Ferreira-Neto J.R.C."/>
            <person name="da Silva M.D."/>
            <person name="Binneck E."/>
            <person name="de Melo N.F."/>
            <person name="da Silva R.H."/>
            <person name="de Melo A.L.T.M."/>
            <person name="Pandolfi V."/>
            <person name="Bustamante F.O."/>
            <person name="Brasileiro-Vidal A.C."/>
            <person name="Benko-Iseppon A.M."/>
        </authorList>
    </citation>
    <scope>NUCLEOTIDE SEQUENCE [LARGE SCALE GENOMIC DNA]</scope>
    <source>
        <tissue evidence="9">Leaves</tissue>
    </source>
</reference>
<dbReference type="Pfam" id="PF00076">
    <property type="entry name" value="RRM_1"/>
    <property type="match status" value="1"/>
</dbReference>
<dbReference type="PROSITE" id="PS50102">
    <property type="entry name" value="RRM"/>
    <property type="match status" value="1"/>
</dbReference>
<dbReference type="SMART" id="SM00360">
    <property type="entry name" value="RRM"/>
    <property type="match status" value="1"/>
</dbReference>
<feature type="region of interest" description="Disordered" evidence="7">
    <location>
        <begin position="436"/>
        <end position="490"/>
    </location>
</feature>
<dbReference type="Gene3D" id="3.30.70.330">
    <property type="match status" value="1"/>
</dbReference>
<keyword evidence="4" id="KW-0508">mRNA splicing</keyword>
<dbReference type="InterPro" id="IPR051106">
    <property type="entry name" value="RNA-bind/splicing_reg"/>
</dbReference>
<evidence type="ECO:0000313" key="10">
    <source>
        <dbReference type="Proteomes" id="UP001341840"/>
    </source>
</evidence>
<accession>A0ABU6YGS3</accession>
<evidence type="ECO:0000259" key="8">
    <source>
        <dbReference type="PROSITE" id="PS50102"/>
    </source>
</evidence>